<name>A0A328BKT8_9CAUL</name>
<dbReference type="EMBL" id="QFYS01000002">
    <property type="protein sequence ID" value="RAK67239.1"/>
    <property type="molecule type" value="Genomic_DNA"/>
</dbReference>
<keyword evidence="3" id="KW-0732">Signal</keyword>
<keyword evidence="2 3" id="KW-0378">Hydrolase</keyword>
<comment type="similarity">
    <text evidence="1 3">Belongs to the type-B carboxylesterase/lipase family.</text>
</comment>
<sequence length="515" mass="54069">MAEASGMRRTAVWARWSLGLSALLLSAGAALAQAPVTVRVETGLLAGEATDRANIFRNIPFAAAPVGDLRWAPPRPAPKWAGARDATKAGPSCPQVMNADGSPNLGSANGPTSEDCLQLNVFAPKGAKAAPVMVWLHGGGHRTGAGWIYDGQNFARDGVVLVAINYRLGALGYFAHPALTKAAGREPTGNFGLMDQIAALKWVQRNIRAFGGDPKNVTVFGESAGGVSTLALLATPAAKGLYHKAIVQSGVGWFEPVRLAQKETQGLAALEKAGVARSATAADLRALPVETLVGLEGEPQPFVDGRLMKQTATQALARGAFADVPLIIGANSGEDSLLGFRPLGAQAAALVPPAVKPYYADEAAKGDDTLARAVFTDRVFVAPARWVAAAASGGKPAWLYHFSYVGSRFRPMLTRAAHAAEIQYVFEYWGRRTPISAVSADDRAMAGLMHACWVAFAKAGAPTCGTEAWPAYDPKADILMEFGSPGGLRANFRKPQLDAQQAQALPTLGLEKTPN</sequence>
<dbReference type="PANTHER" id="PTHR11559">
    <property type="entry name" value="CARBOXYLESTERASE"/>
    <property type="match status" value="1"/>
</dbReference>
<evidence type="ECO:0000259" key="5">
    <source>
        <dbReference type="Pfam" id="PF00135"/>
    </source>
</evidence>
<dbReference type="AlphaFoldDB" id="A0A328BKT8"/>
<evidence type="ECO:0000256" key="4">
    <source>
        <dbReference type="SAM" id="MobiDB-lite"/>
    </source>
</evidence>
<comment type="caution">
    <text evidence="6">The sequence shown here is derived from an EMBL/GenBank/DDBJ whole genome shotgun (WGS) entry which is preliminary data.</text>
</comment>
<dbReference type="GO" id="GO:0016787">
    <property type="term" value="F:hydrolase activity"/>
    <property type="evidence" value="ECO:0007669"/>
    <property type="project" value="UniProtKB-KW"/>
</dbReference>
<dbReference type="OrthoDB" id="9775851at2"/>
<dbReference type="InterPro" id="IPR019826">
    <property type="entry name" value="Carboxylesterase_B_AS"/>
</dbReference>
<dbReference type="Gene3D" id="3.40.50.1820">
    <property type="entry name" value="alpha/beta hydrolase"/>
    <property type="match status" value="1"/>
</dbReference>
<evidence type="ECO:0000256" key="1">
    <source>
        <dbReference type="ARBA" id="ARBA00005964"/>
    </source>
</evidence>
<protein>
    <recommendedName>
        <fullName evidence="3">Carboxylic ester hydrolase</fullName>
        <ecNumber evidence="3">3.1.1.-</ecNumber>
    </recommendedName>
</protein>
<gene>
    <name evidence="6" type="ORF">DJ019_04725</name>
</gene>
<dbReference type="EC" id="3.1.1.-" evidence="3"/>
<feature type="domain" description="Carboxylesterase type B" evidence="5">
    <location>
        <begin position="372"/>
        <end position="496"/>
    </location>
</feature>
<dbReference type="SUPFAM" id="SSF53474">
    <property type="entry name" value="alpha/beta-Hydrolases"/>
    <property type="match status" value="1"/>
</dbReference>
<organism evidence="6 7">
    <name type="scientific">Phenylobacterium kunshanense</name>
    <dbReference type="NCBI Taxonomy" id="1445034"/>
    <lineage>
        <taxon>Bacteria</taxon>
        <taxon>Pseudomonadati</taxon>
        <taxon>Pseudomonadota</taxon>
        <taxon>Alphaproteobacteria</taxon>
        <taxon>Caulobacterales</taxon>
        <taxon>Caulobacteraceae</taxon>
        <taxon>Phenylobacterium</taxon>
    </lineage>
</organism>
<feature type="signal peptide" evidence="3">
    <location>
        <begin position="1"/>
        <end position="32"/>
    </location>
</feature>
<dbReference type="Proteomes" id="UP000249524">
    <property type="component" value="Unassembled WGS sequence"/>
</dbReference>
<dbReference type="InterPro" id="IPR050309">
    <property type="entry name" value="Type-B_Carboxylest/Lipase"/>
</dbReference>
<evidence type="ECO:0000313" key="6">
    <source>
        <dbReference type="EMBL" id="RAK67239.1"/>
    </source>
</evidence>
<evidence type="ECO:0000313" key="7">
    <source>
        <dbReference type="Proteomes" id="UP000249524"/>
    </source>
</evidence>
<feature type="region of interest" description="Disordered" evidence="4">
    <location>
        <begin position="78"/>
        <end position="111"/>
    </location>
</feature>
<dbReference type="InterPro" id="IPR002018">
    <property type="entry name" value="CarbesteraseB"/>
</dbReference>
<dbReference type="InterPro" id="IPR029058">
    <property type="entry name" value="AB_hydrolase_fold"/>
</dbReference>
<evidence type="ECO:0000256" key="2">
    <source>
        <dbReference type="ARBA" id="ARBA00022801"/>
    </source>
</evidence>
<dbReference type="Pfam" id="PF00135">
    <property type="entry name" value="COesterase"/>
    <property type="match status" value="2"/>
</dbReference>
<evidence type="ECO:0000256" key="3">
    <source>
        <dbReference type="RuleBase" id="RU361235"/>
    </source>
</evidence>
<keyword evidence="7" id="KW-1185">Reference proteome</keyword>
<feature type="domain" description="Carboxylesterase type B" evidence="5">
    <location>
        <begin position="37"/>
        <end position="338"/>
    </location>
</feature>
<dbReference type="PROSITE" id="PS00122">
    <property type="entry name" value="CARBOXYLESTERASE_B_1"/>
    <property type="match status" value="1"/>
</dbReference>
<feature type="chain" id="PRO_5016193135" description="Carboxylic ester hydrolase" evidence="3">
    <location>
        <begin position="33"/>
        <end position="515"/>
    </location>
</feature>
<accession>A0A328BKT8</accession>
<proteinExistence type="inferred from homology"/>
<reference evidence="6 7" key="1">
    <citation type="submission" date="2018-05" db="EMBL/GenBank/DDBJ databases">
        <authorList>
            <person name="Lanie J.A."/>
            <person name="Ng W.-L."/>
            <person name="Kazmierczak K.M."/>
            <person name="Andrzejewski T.M."/>
            <person name="Davidsen T.M."/>
            <person name="Wayne K.J."/>
            <person name="Tettelin H."/>
            <person name="Glass J.I."/>
            <person name="Rusch D."/>
            <person name="Podicherti R."/>
            <person name="Tsui H.-C.T."/>
            <person name="Winkler M.E."/>
        </authorList>
    </citation>
    <scope>NUCLEOTIDE SEQUENCE [LARGE SCALE GENOMIC DNA]</scope>
    <source>
        <strain evidence="6 7">BUT-10</strain>
    </source>
</reference>